<gene>
    <name evidence="1" type="ORF">SAMN04488544_3274</name>
</gene>
<sequence length="302" mass="31825">MGFVGVSTGGSSILTVFPRWAEVLGLPARTLVGHDVPLDAPPEVYRDLVSAIAADDDETGALVTTHKVAVHDACADLFDELDDLSQTFGEVSCISKRDGRLLGSAKDPLTARLALEEFLPSDHFATTGASALVLGSGGAGTALSQQLGVRGDRPGQVVCTALEQGPLDHARSVHERSGVPDGLVRYVRTAGPEDVTALVEALPAGSLVVNATGMGKDRPGSPVPDGVELPRDGYVWDFNYRGSLELLAQARAQQAERGLHVEDGWRYFVHGWSQAVAEVFAVPMPPETVDELGRVAASTRAP</sequence>
<dbReference type="GO" id="GO:0009423">
    <property type="term" value="P:chorismate biosynthetic process"/>
    <property type="evidence" value="ECO:0007669"/>
    <property type="project" value="TreeGrafter"/>
</dbReference>
<dbReference type="EMBL" id="LT629799">
    <property type="protein sequence ID" value="SDV00173.1"/>
    <property type="molecule type" value="Genomic_DNA"/>
</dbReference>
<dbReference type="AlphaFoldDB" id="A0A1H2N3N1"/>
<protein>
    <submittedName>
        <fullName evidence="1">Shikimate 5-dehydrogenase</fullName>
    </submittedName>
</protein>
<dbReference type="GO" id="GO:0004764">
    <property type="term" value="F:shikimate 3-dehydrogenase (NADP+) activity"/>
    <property type="evidence" value="ECO:0007669"/>
    <property type="project" value="InterPro"/>
</dbReference>
<evidence type="ECO:0000313" key="2">
    <source>
        <dbReference type="Proteomes" id="UP000198825"/>
    </source>
</evidence>
<dbReference type="Gene3D" id="3.40.50.10860">
    <property type="entry name" value="Leucine Dehydrogenase, chain A, domain 1"/>
    <property type="match status" value="1"/>
</dbReference>
<dbReference type="PANTHER" id="PTHR21089:SF1">
    <property type="entry name" value="BIFUNCTIONAL 3-DEHYDROQUINATE DEHYDRATASE_SHIKIMATE DEHYDROGENASE, CHLOROPLASTIC"/>
    <property type="match status" value="1"/>
</dbReference>
<dbReference type="GO" id="GO:0019632">
    <property type="term" value="P:shikimate metabolic process"/>
    <property type="evidence" value="ECO:0007669"/>
    <property type="project" value="TreeGrafter"/>
</dbReference>
<proteinExistence type="predicted"/>
<dbReference type="InterPro" id="IPR022893">
    <property type="entry name" value="Shikimate_DH_fam"/>
</dbReference>
<dbReference type="SUPFAM" id="SSF51735">
    <property type="entry name" value="NAD(P)-binding Rossmann-fold domains"/>
    <property type="match status" value="1"/>
</dbReference>
<dbReference type="InterPro" id="IPR036291">
    <property type="entry name" value="NAD(P)-bd_dom_sf"/>
</dbReference>
<dbReference type="PANTHER" id="PTHR21089">
    <property type="entry name" value="SHIKIMATE DEHYDROGENASE"/>
    <property type="match status" value="1"/>
</dbReference>
<name>A0A1H2N3N1_9ACTN</name>
<organism evidence="1 2">
    <name type="scientific">Microlunatus sagamiharensis</name>
    <dbReference type="NCBI Taxonomy" id="546874"/>
    <lineage>
        <taxon>Bacteria</taxon>
        <taxon>Bacillati</taxon>
        <taxon>Actinomycetota</taxon>
        <taxon>Actinomycetes</taxon>
        <taxon>Propionibacteriales</taxon>
        <taxon>Propionibacteriaceae</taxon>
        <taxon>Microlunatus</taxon>
    </lineage>
</organism>
<dbReference type="OrthoDB" id="8990234at2"/>
<evidence type="ECO:0000313" key="1">
    <source>
        <dbReference type="EMBL" id="SDV00173.1"/>
    </source>
</evidence>
<dbReference type="Proteomes" id="UP000198825">
    <property type="component" value="Chromosome I"/>
</dbReference>
<accession>A0A1H2N3N1</accession>
<keyword evidence="2" id="KW-1185">Reference proteome</keyword>
<dbReference type="STRING" id="546874.SAMN04488544_3274"/>
<dbReference type="Gene3D" id="3.40.50.720">
    <property type="entry name" value="NAD(P)-binding Rossmann-like Domain"/>
    <property type="match status" value="1"/>
</dbReference>
<reference evidence="2" key="1">
    <citation type="submission" date="2016-10" db="EMBL/GenBank/DDBJ databases">
        <authorList>
            <person name="Varghese N."/>
            <person name="Submissions S."/>
        </authorList>
    </citation>
    <scope>NUCLEOTIDE SEQUENCE [LARGE SCALE GENOMIC DNA]</scope>
    <source>
        <strain evidence="2">DSM 21743</strain>
    </source>
</reference>